<sequence>MKHAVAAAIAIKGVGGLLFIFGSSLGAYLLVRVCVSVL</sequence>
<name>A0A2P2JTY0_RHIMU</name>
<keyword evidence="1" id="KW-0472">Membrane</keyword>
<accession>A0A2P2JTY0</accession>
<keyword evidence="1" id="KW-1133">Transmembrane helix</keyword>
<dbReference type="InterPro" id="IPR008637">
    <property type="entry name" value="HR_lesion"/>
</dbReference>
<keyword evidence="1" id="KW-0812">Transmembrane</keyword>
<reference evidence="2" key="1">
    <citation type="submission" date="2018-02" db="EMBL/GenBank/DDBJ databases">
        <title>Rhizophora mucronata_Transcriptome.</title>
        <authorList>
            <person name="Meera S.P."/>
            <person name="Sreeshan A."/>
            <person name="Augustine A."/>
        </authorList>
    </citation>
    <scope>NUCLEOTIDE SEQUENCE</scope>
    <source>
        <tissue evidence="2">Leaf</tissue>
    </source>
</reference>
<protein>
    <submittedName>
        <fullName evidence="2">Uncharacterized protein</fullName>
    </submittedName>
</protein>
<dbReference type="EMBL" id="GGEC01016439">
    <property type="protein sequence ID" value="MBW96922.1"/>
    <property type="molecule type" value="Transcribed_RNA"/>
</dbReference>
<evidence type="ECO:0000256" key="1">
    <source>
        <dbReference type="SAM" id="Phobius"/>
    </source>
</evidence>
<evidence type="ECO:0000313" key="2">
    <source>
        <dbReference type="EMBL" id="MBW96922.1"/>
    </source>
</evidence>
<dbReference type="AlphaFoldDB" id="A0A2P2JTY0"/>
<organism evidence="2">
    <name type="scientific">Rhizophora mucronata</name>
    <name type="common">Asiatic mangrove</name>
    <dbReference type="NCBI Taxonomy" id="61149"/>
    <lineage>
        <taxon>Eukaryota</taxon>
        <taxon>Viridiplantae</taxon>
        <taxon>Streptophyta</taxon>
        <taxon>Embryophyta</taxon>
        <taxon>Tracheophyta</taxon>
        <taxon>Spermatophyta</taxon>
        <taxon>Magnoliopsida</taxon>
        <taxon>eudicotyledons</taxon>
        <taxon>Gunneridae</taxon>
        <taxon>Pentapetalae</taxon>
        <taxon>rosids</taxon>
        <taxon>fabids</taxon>
        <taxon>Malpighiales</taxon>
        <taxon>Rhizophoraceae</taxon>
        <taxon>Rhizophora</taxon>
    </lineage>
</organism>
<dbReference type="Pfam" id="PF05514">
    <property type="entry name" value="HR_lesion"/>
    <property type="match status" value="1"/>
</dbReference>
<feature type="transmembrane region" description="Helical" evidence="1">
    <location>
        <begin position="6"/>
        <end position="31"/>
    </location>
</feature>
<proteinExistence type="predicted"/>